<gene>
    <name evidence="1" type="ORF">AVEN_270699_1</name>
</gene>
<proteinExistence type="predicted"/>
<evidence type="ECO:0000313" key="1">
    <source>
        <dbReference type="EMBL" id="GBM39513.1"/>
    </source>
</evidence>
<dbReference type="AlphaFoldDB" id="A0A4Y2FDD0"/>
<reference evidence="1 2" key="1">
    <citation type="journal article" date="2019" name="Sci. Rep.">
        <title>Orb-weaving spider Araneus ventricosus genome elucidates the spidroin gene catalogue.</title>
        <authorList>
            <person name="Kono N."/>
            <person name="Nakamura H."/>
            <person name="Ohtoshi R."/>
            <person name="Moran D.A.P."/>
            <person name="Shinohara A."/>
            <person name="Yoshida Y."/>
            <person name="Fujiwara M."/>
            <person name="Mori M."/>
            <person name="Tomita M."/>
            <person name="Arakawa K."/>
        </authorList>
    </citation>
    <scope>NUCLEOTIDE SEQUENCE [LARGE SCALE GENOMIC DNA]</scope>
</reference>
<evidence type="ECO:0000313" key="2">
    <source>
        <dbReference type="Proteomes" id="UP000499080"/>
    </source>
</evidence>
<protein>
    <submittedName>
        <fullName evidence="1">Uncharacterized protein</fullName>
    </submittedName>
</protein>
<name>A0A4Y2FDD0_ARAVE</name>
<sequence length="115" mass="13110">MFHFNALKRKSFLFLTKQLVSLKRMSLFDRNQRLIASLCLRFSRTKSFNHLFMSLTLASKMTCIKSAPVGIYQKPNKIHRSCGDPSNLALSFRLLVPKVSTDDESAARSDRPESA</sequence>
<dbReference type="EMBL" id="BGPR01000900">
    <property type="protein sequence ID" value="GBM39513.1"/>
    <property type="molecule type" value="Genomic_DNA"/>
</dbReference>
<organism evidence="1 2">
    <name type="scientific">Araneus ventricosus</name>
    <name type="common">Orbweaver spider</name>
    <name type="synonym">Epeira ventricosa</name>
    <dbReference type="NCBI Taxonomy" id="182803"/>
    <lineage>
        <taxon>Eukaryota</taxon>
        <taxon>Metazoa</taxon>
        <taxon>Ecdysozoa</taxon>
        <taxon>Arthropoda</taxon>
        <taxon>Chelicerata</taxon>
        <taxon>Arachnida</taxon>
        <taxon>Araneae</taxon>
        <taxon>Araneomorphae</taxon>
        <taxon>Entelegynae</taxon>
        <taxon>Araneoidea</taxon>
        <taxon>Araneidae</taxon>
        <taxon>Araneus</taxon>
    </lineage>
</organism>
<accession>A0A4Y2FDD0</accession>
<keyword evidence="2" id="KW-1185">Reference proteome</keyword>
<dbReference type="Proteomes" id="UP000499080">
    <property type="component" value="Unassembled WGS sequence"/>
</dbReference>
<comment type="caution">
    <text evidence="1">The sequence shown here is derived from an EMBL/GenBank/DDBJ whole genome shotgun (WGS) entry which is preliminary data.</text>
</comment>